<dbReference type="RefSeq" id="WP_072022199.1">
    <property type="nucleotide sequence ID" value="NZ_JACJTA010000129.1"/>
</dbReference>
<name>A0ABR8H0Q9_9CYAN</name>
<evidence type="ECO:0000313" key="1">
    <source>
        <dbReference type="EMBL" id="MBD2609124.1"/>
    </source>
</evidence>
<gene>
    <name evidence="1" type="ORF">H6G81_32560</name>
</gene>
<sequence length="62" mass="7034">MKSNSLTIRLSDRRKHKLMQYAAQQDKTITSLIDDWIDSLPEIKIGNSSSLREASPTTNITD</sequence>
<evidence type="ECO:0008006" key="3">
    <source>
        <dbReference type="Google" id="ProtNLM"/>
    </source>
</evidence>
<keyword evidence="2" id="KW-1185">Reference proteome</keyword>
<dbReference type="Proteomes" id="UP000660380">
    <property type="component" value="Unassembled WGS sequence"/>
</dbReference>
<accession>A0ABR8H0Q9</accession>
<protein>
    <recommendedName>
        <fullName evidence="3">CopG family transcriptional regulator</fullName>
    </recommendedName>
</protein>
<organism evidence="1 2">
    <name type="scientific">Scytonema hofmannii FACHB-248</name>
    <dbReference type="NCBI Taxonomy" id="1842502"/>
    <lineage>
        <taxon>Bacteria</taxon>
        <taxon>Bacillati</taxon>
        <taxon>Cyanobacteriota</taxon>
        <taxon>Cyanophyceae</taxon>
        <taxon>Nostocales</taxon>
        <taxon>Scytonemataceae</taxon>
        <taxon>Scytonema</taxon>
    </lineage>
</organism>
<proteinExistence type="predicted"/>
<reference evidence="1 2" key="1">
    <citation type="journal article" date="2020" name="ISME J.">
        <title>Comparative genomics reveals insights into cyanobacterial evolution and habitat adaptation.</title>
        <authorList>
            <person name="Chen M.Y."/>
            <person name="Teng W.K."/>
            <person name="Zhao L."/>
            <person name="Hu C.X."/>
            <person name="Zhou Y.K."/>
            <person name="Han B.P."/>
            <person name="Song L.R."/>
            <person name="Shu W.S."/>
        </authorList>
    </citation>
    <scope>NUCLEOTIDE SEQUENCE [LARGE SCALE GENOMIC DNA]</scope>
    <source>
        <strain evidence="1 2">FACHB-248</strain>
    </source>
</reference>
<dbReference type="EMBL" id="JACJTA010000129">
    <property type="protein sequence ID" value="MBD2609124.1"/>
    <property type="molecule type" value="Genomic_DNA"/>
</dbReference>
<comment type="caution">
    <text evidence="1">The sequence shown here is derived from an EMBL/GenBank/DDBJ whole genome shotgun (WGS) entry which is preliminary data.</text>
</comment>
<evidence type="ECO:0000313" key="2">
    <source>
        <dbReference type="Proteomes" id="UP000660380"/>
    </source>
</evidence>